<keyword evidence="6" id="KW-0949">S-adenosyl-L-methionine</keyword>
<organism evidence="9 10">
    <name type="scientific">Culex pipiens pipiens</name>
    <name type="common">Northern house mosquito</name>
    <dbReference type="NCBI Taxonomy" id="38569"/>
    <lineage>
        <taxon>Eukaryota</taxon>
        <taxon>Metazoa</taxon>
        <taxon>Ecdysozoa</taxon>
        <taxon>Arthropoda</taxon>
        <taxon>Hexapoda</taxon>
        <taxon>Insecta</taxon>
        <taxon>Pterygota</taxon>
        <taxon>Neoptera</taxon>
        <taxon>Endopterygota</taxon>
        <taxon>Diptera</taxon>
        <taxon>Nematocera</taxon>
        <taxon>Culicoidea</taxon>
        <taxon>Culicidae</taxon>
        <taxon>Culicinae</taxon>
        <taxon>Culicini</taxon>
        <taxon>Culex</taxon>
        <taxon>Culex</taxon>
    </lineage>
</organism>
<proteinExistence type="predicted"/>
<protein>
    <recommendedName>
        <fullName evidence="8">SET domain-containing protein</fullName>
    </recommendedName>
</protein>
<dbReference type="SUPFAM" id="SSF82199">
    <property type="entry name" value="SET domain"/>
    <property type="match status" value="1"/>
</dbReference>
<evidence type="ECO:0000259" key="8">
    <source>
        <dbReference type="PROSITE" id="PS50280"/>
    </source>
</evidence>
<dbReference type="Proteomes" id="UP001562425">
    <property type="component" value="Unassembled WGS sequence"/>
</dbReference>
<keyword evidence="10" id="KW-1185">Reference proteome</keyword>
<dbReference type="Pfam" id="PF00856">
    <property type="entry name" value="SET"/>
    <property type="match status" value="1"/>
</dbReference>
<feature type="domain" description="SET" evidence="8">
    <location>
        <begin position="92"/>
        <end position="213"/>
    </location>
</feature>
<dbReference type="GO" id="GO:0008170">
    <property type="term" value="F:N-methyltransferase activity"/>
    <property type="evidence" value="ECO:0007669"/>
    <property type="project" value="UniProtKB-ARBA"/>
</dbReference>
<evidence type="ECO:0000256" key="5">
    <source>
        <dbReference type="ARBA" id="ARBA00022679"/>
    </source>
</evidence>
<keyword evidence="4" id="KW-0489">Methyltransferase</keyword>
<dbReference type="InterPro" id="IPR046341">
    <property type="entry name" value="SET_dom_sf"/>
</dbReference>
<dbReference type="GO" id="GO:0005634">
    <property type="term" value="C:nucleus"/>
    <property type="evidence" value="ECO:0007669"/>
    <property type="project" value="UniProtKB-SubCell"/>
</dbReference>
<dbReference type="SMART" id="SM00317">
    <property type="entry name" value="SET"/>
    <property type="match status" value="1"/>
</dbReference>
<accession>A0ABD1DGV3</accession>
<evidence type="ECO:0000256" key="6">
    <source>
        <dbReference type="ARBA" id="ARBA00022691"/>
    </source>
</evidence>
<keyword evidence="3" id="KW-0158">Chromosome</keyword>
<reference evidence="9 10" key="1">
    <citation type="submission" date="2024-05" db="EMBL/GenBank/DDBJ databases">
        <title>Culex pipiens pipiens assembly and annotation.</title>
        <authorList>
            <person name="Alout H."/>
            <person name="Durand T."/>
        </authorList>
    </citation>
    <scope>NUCLEOTIDE SEQUENCE [LARGE SCALE GENOMIC DNA]</scope>
    <source>
        <strain evidence="9">HA-2024</strain>
        <tissue evidence="9">Whole body</tissue>
    </source>
</reference>
<evidence type="ECO:0000313" key="9">
    <source>
        <dbReference type="EMBL" id="KAL1398836.1"/>
    </source>
</evidence>
<comment type="subcellular location">
    <subcellularLocation>
        <location evidence="2">Chromosome</location>
    </subcellularLocation>
    <subcellularLocation>
        <location evidence="1">Nucleus</location>
    </subcellularLocation>
</comment>
<evidence type="ECO:0000256" key="3">
    <source>
        <dbReference type="ARBA" id="ARBA00022454"/>
    </source>
</evidence>
<evidence type="ECO:0000256" key="4">
    <source>
        <dbReference type="ARBA" id="ARBA00022603"/>
    </source>
</evidence>
<dbReference type="GO" id="GO:0005694">
    <property type="term" value="C:chromosome"/>
    <property type="evidence" value="ECO:0007669"/>
    <property type="project" value="UniProtKB-SubCell"/>
</dbReference>
<sequence length="216" mass="24753">MFWPVIAIPPPAVLDVDEQTDIYLRFIGMHDLEANLPLSQRRLGQRDGPEAVGHHGAVQRVARQIFERLQAEKAHAQESASDNLSFKLPMYVKIKFNKNVAPLRGRNATRYEEEDIHQGQFVIEYVGEVINNEELARRIKQKQDQKVENYYFLTMNTGLTTDSGPKGNMARFIYHSCEPNCETLLWKVGGSQYVWLFDLRDLKAGQGKSTLRIHPA</sequence>
<dbReference type="PANTHER" id="PTHR22884">
    <property type="entry name" value="SET DOMAIN PROTEINS"/>
    <property type="match status" value="1"/>
</dbReference>
<gene>
    <name evidence="9" type="ORF">pipiens_008645</name>
</gene>
<keyword evidence="5" id="KW-0808">Transferase</keyword>
<dbReference type="GO" id="GO:0032259">
    <property type="term" value="P:methylation"/>
    <property type="evidence" value="ECO:0007669"/>
    <property type="project" value="UniProtKB-KW"/>
</dbReference>
<evidence type="ECO:0000256" key="2">
    <source>
        <dbReference type="ARBA" id="ARBA00004286"/>
    </source>
</evidence>
<dbReference type="InterPro" id="IPR001214">
    <property type="entry name" value="SET_dom"/>
</dbReference>
<evidence type="ECO:0000256" key="7">
    <source>
        <dbReference type="ARBA" id="ARBA00023242"/>
    </source>
</evidence>
<dbReference type="Gene3D" id="2.170.270.10">
    <property type="entry name" value="SET domain"/>
    <property type="match status" value="1"/>
</dbReference>
<dbReference type="AlphaFoldDB" id="A0ABD1DGV3"/>
<comment type="caution">
    <text evidence="9">The sequence shown here is derived from an EMBL/GenBank/DDBJ whole genome shotgun (WGS) entry which is preliminary data.</text>
</comment>
<dbReference type="EMBL" id="JBEHCU010005746">
    <property type="protein sequence ID" value="KAL1398836.1"/>
    <property type="molecule type" value="Genomic_DNA"/>
</dbReference>
<dbReference type="InterPro" id="IPR050777">
    <property type="entry name" value="SET2_Histone-Lys_MeTrsfase"/>
</dbReference>
<dbReference type="GO" id="GO:0008276">
    <property type="term" value="F:protein methyltransferase activity"/>
    <property type="evidence" value="ECO:0007669"/>
    <property type="project" value="UniProtKB-ARBA"/>
</dbReference>
<evidence type="ECO:0000256" key="1">
    <source>
        <dbReference type="ARBA" id="ARBA00004123"/>
    </source>
</evidence>
<name>A0ABD1DGV3_CULPP</name>
<dbReference type="GO" id="GO:0008757">
    <property type="term" value="F:S-adenosylmethionine-dependent methyltransferase activity"/>
    <property type="evidence" value="ECO:0007669"/>
    <property type="project" value="UniProtKB-ARBA"/>
</dbReference>
<dbReference type="PROSITE" id="PS50280">
    <property type="entry name" value="SET"/>
    <property type="match status" value="1"/>
</dbReference>
<keyword evidence="7" id="KW-0539">Nucleus</keyword>
<evidence type="ECO:0000313" key="10">
    <source>
        <dbReference type="Proteomes" id="UP001562425"/>
    </source>
</evidence>